<dbReference type="EMBL" id="LNTU01000001">
    <property type="protein sequence ID" value="KXF78654.1"/>
    <property type="molecule type" value="Genomic_DNA"/>
</dbReference>
<dbReference type="RefSeq" id="WP_068879922.1">
    <property type="nucleotide sequence ID" value="NZ_LNTU01000001.1"/>
</dbReference>
<dbReference type="Proteomes" id="UP000070107">
    <property type="component" value="Unassembled WGS sequence"/>
</dbReference>
<organism evidence="5 6">
    <name type="scientific">Paramesorhizobium deserti</name>
    <dbReference type="NCBI Taxonomy" id="1494590"/>
    <lineage>
        <taxon>Bacteria</taxon>
        <taxon>Pseudomonadati</taxon>
        <taxon>Pseudomonadota</taxon>
        <taxon>Alphaproteobacteria</taxon>
        <taxon>Hyphomicrobiales</taxon>
        <taxon>Phyllobacteriaceae</taxon>
        <taxon>Paramesorhizobium</taxon>
    </lineage>
</organism>
<proteinExistence type="inferred from homology"/>
<dbReference type="PANTHER" id="PTHR43179">
    <property type="entry name" value="RHAMNOSYLTRANSFERASE WBBL"/>
    <property type="match status" value="1"/>
</dbReference>
<comment type="similarity">
    <text evidence="1">Belongs to the glycosyltransferase 2 family.</text>
</comment>
<sequence length="331" mass="37204">MKQRLPDNITILAQSPQLRPDAIEVVVTIPTFRRPEHLIRTLQSVKAQMTERRFAIIVMENDAEGQEGAKAVRPLFEDGTFKGILLVAHDRGNCNAYNAGWLTALTQFKHFASLLVIDDDEIADPHWLENMCRARETYAADIVGGPQIPVFERPEQQKWAKHPVFAAPYEQSGPVPVVYSSGNLLVSRRVLEAMPYPFLDLMFNFMGGGDSDFISRSIQKGFKVAWCAEAPIRETIPSRRLERDWIRARGLRNGVISTLVEKRKRADEPLGKPRVVAKSLALLAFSPFKAIAKTLKSGSPSSGLYYIHVGLGRVLAEFGYANEQYRQPEKN</sequence>
<dbReference type="GO" id="GO:0016757">
    <property type="term" value="F:glycosyltransferase activity"/>
    <property type="evidence" value="ECO:0007669"/>
    <property type="project" value="UniProtKB-KW"/>
</dbReference>
<dbReference type="Pfam" id="PF00535">
    <property type="entry name" value="Glycos_transf_2"/>
    <property type="match status" value="1"/>
</dbReference>
<keyword evidence="3 5" id="KW-0808">Transferase</keyword>
<accession>A0A135HZL1</accession>
<protein>
    <submittedName>
        <fullName evidence="5">Glycosyl transferase</fullName>
    </submittedName>
</protein>
<evidence type="ECO:0000256" key="3">
    <source>
        <dbReference type="ARBA" id="ARBA00022679"/>
    </source>
</evidence>
<dbReference type="InterPro" id="IPR001173">
    <property type="entry name" value="Glyco_trans_2-like"/>
</dbReference>
<dbReference type="PANTHER" id="PTHR43179:SF12">
    <property type="entry name" value="GALACTOFURANOSYLTRANSFERASE GLFT2"/>
    <property type="match status" value="1"/>
</dbReference>
<dbReference type="Gene3D" id="3.90.550.10">
    <property type="entry name" value="Spore Coat Polysaccharide Biosynthesis Protein SpsA, Chain A"/>
    <property type="match status" value="1"/>
</dbReference>
<evidence type="ECO:0000313" key="6">
    <source>
        <dbReference type="Proteomes" id="UP000070107"/>
    </source>
</evidence>
<evidence type="ECO:0000256" key="1">
    <source>
        <dbReference type="ARBA" id="ARBA00006739"/>
    </source>
</evidence>
<dbReference type="STRING" id="1494590.ATN84_02395"/>
<keyword evidence="6" id="KW-1185">Reference proteome</keyword>
<gene>
    <name evidence="5" type="ORF">ATN84_02395</name>
</gene>
<dbReference type="SUPFAM" id="SSF53448">
    <property type="entry name" value="Nucleotide-diphospho-sugar transferases"/>
    <property type="match status" value="1"/>
</dbReference>
<evidence type="ECO:0000259" key="4">
    <source>
        <dbReference type="Pfam" id="PF00535"/>
    </source>
</evidence>
<reference evidence="5 6" key="1">
    <citation type="submission" date="2015-11" db="EMBL/GenBank/DDBJ databases">
        <title>Draft genome sequence of Paramesorhizobium deserti A-3-E, a strain highly resistant to diverse beta-lactam antibiotics.</title>
        <authorList>
            <person name="Lv R."/>
            <person name="Yang X."/>
            <person name="Fang N."/>
            <person name="Guo J."/>
            <person name="Luo X."/>
            <person name="Peng F."/>
            <person name="Yang R."/>
            <person name="Cui Y."/>
            <person name="Fang C."/>
            <person name="Song Y."/>
        </authorList>
    </citation>
    <scope>NUCLEOTIDE SEQUENCE [LARGE SCALE GENOMIC DNA]</scope>
    <source>
        <strain evidence="5 6">A-3-E</strain>
    </source>
</reference>
<dbReference type="CDD" id="cd00761">
    <property type="entry name" value="Glyco_tranf_GTA_type"/>
    <property type="match status" value="1"/>
</dbReference>
<evidence type="ECO:0000256" key="2">
    <source>
        <dbReference type="ARBA" id="ARBA00022676"/>
    </source>
</evidence>
<feature type="domain" description="Glycosyltransferase 2-like" evidence="4">
    <location>
        <begin position="27"/>
        <end position="174"/>
    </location>
</feature>
<dbReference type="OrthoDB" id="6116224at2"/>
<name>A0A135HZL1_9HYPH</name>
<keyword evidence="2" id="KW-0328">Glycosyltransferase</keyword>
<comment type="caution">
    <text evidence="5">The sequence shown here is derived from an EMBL/GenBank/DDBJ whole genome shotgun (WGS) entry which is preliminary data.</text>
</comment>
<dbReference type="AlphaFoldDB" id="A0A135HZL1"/>
<dbReference type="InterPro" id="IPR029044">
    <property type="entry name" value="Nucleotide-diphossugar_trans"/>
</dbReference>
<evidence type="ECO:0000313" key="5">
    <source>
        <dbReference type="EMBL" id="KXF78654.1"/>
    </source>
</evidence>